<evidence type="ECO:0000313" key="3">
    <source>
        <dbReference type="Proteomes" id="UP000034034"/>
    </source>
</evidence>
<feature type="compositionally biased region" description="Basic and acidic residues" evidence="1">
    <location>
        <begin position="7"/>
        <end position="17"/>
    </location>
</feature>
<dbReference type="KEGG" id="sxi:SXIM_23930"/>
<keyword evidence="3" id="KW-1185">Reference proteome</keyword>
<feature type="compositionally biased region" description="Basic and acidic residues" evidence="1">
    <location>
        <begin position="571"/>
        <end position="581"/>
    </location>
</feature>
<sequence length="581" mass="61699">MQDPSDSSEHREPEEAGRSGPADVPGTGGPTGDVPADAATTSTVVAEVLPGIAVVFGHQLPAEFKGALTDFGLVSPADRENISAVLASVGGMATVGGNLGNAFTSAQGLYRIGDAGRTLLNSGATLAVKDGANLGAVLVNGKIVHQVRWVPVRAMSAARTTAAIGPALAMVALQLQLSEVAGLVKTNIELTRQVLSAIRTEQRAELTGLCATIDRALDQAREIEAVPASLWENVAGSEVSLRKQLNLYSENIVIHVARIDGADPRRRREYLQAHAEAIVFDTFALLDSLKAWTGYQALRVGRARDSGRADATEARYADVLVRDTRAEFDAALAGMTGLVASLTRELRVIALLTGRETRTPSLTGKQRNAKTAREISGRLLEAIEPLARVLHPPAPPLTVPEIVCAPGSLDPEPYLGILRWFLQDGETLRALGFPEQLDSLGPLSALLGGAKEKLAAVRDKPARTLVAVTDRRVITARTTVFLEQGEIAQDIPIDQVRYVRSAASPDKGGRVAIDLITRDENIRWLFPTDIGSPHVHGLAAVLAESMTIPDAERRDLRQRGHTALQTGTSGGEDKGLTEPSG</sequence>
<feature type="region of interest" description="Disordered" evidence="1">
    <location>
        <begin position="553"/>
        <end position="581"/>
    </location>
</feature>
<dbReference type="PATRIC" id="fig|408015.6.peg.2428"/>
<feature type="region of interest" description="Disordered" evidence="1">
    <location>
        <begin position="1"/>
        <end position="37"/>
    </location>
</feature>
<organism evidence="2 3">
    <name type="scientific">Streptomyces xiamenensis</name>
    <dbReference type="NCBI Taxonomy" id="408015"/>
    <lineage>
        <taxon>Bacteria</taxon>
        <taxon>Bacillati</taxon>
        <taxon>Actinomycetota</taxon>
        <taxon>Actinomycetes</taxon>
        <taxon>Kitasatosporales</taxon>
        <taxon>Streptomycetaceae</taxon>
        <taxon>Streptomyces</taxon>
    </lineage>
</organism>
<dbReference type="AlphaFoldDB" id="A0A0F7FTP5"/>
<protein>
    <submittedName>
        <fullName evidence="2">Uncharacterized protein</fullName>
    </submittedName>
</protein>
<dbReference type="RefSeq" id="WP_046723883.1">
    <property type="nucleotide sequence ID" value="NZ_CP009922.3"/>
</dbReference>
<dbReference type="HOGENOM" id="CLU_470824_0_0_11"/>
<evidence type="ECO:0000313" key="2">
    <source>
        <dbReference type="EMBL" id="AKG43777.1"/>
    </source>
</evidence>
<proteinExistence type="predicted"/>
<evidence type="ECO:0000256" key="1">
    <source>
        <dbReference type="SAM" id="MobiDB-lite"/>
    </source>
</evidence>
<reference evidence="2" key="1">
    <citation type="submission" date="2019-08" db="EMBL/GenBank/DDBJ databases">
        <title>Complete genome sequence of a mangrove-derived Streptomyces xiamenensis.</title>
        <authorList>
            <person name="Xu J."/>
        </authorList>
    </citation>
    <scope>NUCLEOTIDE SEQUENCE</scope>
    <source>
        <strain evidence="2">318</strain>
    </source>
</reference>
<dbReference type="EMBL" id="CP009922">
    <property type="protein sequence ID" value="AKG43777.1"/>
    <property type="molecule type" value="Genomic_DNA"/>
</dbReference>
<name>A0A0F7FTP5_9ACTN</name>
<dbReference type="Proteomes" id="UP000034034">
    <property type="component" value="Chromosome"/>
</dbReference>
<accession>A0A0F7FTP5</accession>
<gene>
    <name evidence="2" type="ORF">SXIM_23930</name>
</gene>